<organism evidence="1 2">
    <name type="scientific">Cupriavidus nantongensis</name>
    <dbReference type="NCBI Taxonomy" id="1796606"/>
    <lineage>
        <taxon>Bacteria</taxon>
        <taxon>Pseudomonadati</taxon>
        <taxon>Pseudomonadota</taxon>
        <taxon>Betaproteobacteria</taxon>
        <taxon>Burkholderiales</taxon>
        <taxon>Burkholderiaceae</taxon>
        <taxon>Cupriavidus</taxon>
    </lineage>
</organism>
<dbReference type="Proteomes" id="UP000075238">
    <property type="component" value="Chromosome 1"/>
</dbReference>
<evidence type="ECO:0000313" key="1">
    <source>
        <dbReference type="EMBL" id="AMR77668.1"/>
    </source>
</evidence>
<sequence length="103" mass="11441">MSTPNPQTTAVQLASTPTRMPHGTLCTVAQILSELRPDTWLTIDLSVRQQIGIEFRKAIERGVQPPESSWRRVGKNERGQTVYEVIRRSKAGLSGRDAVVGQQ</sequence>
<name>A0A142JHV6_9BURK</name>
<gene>
    <name evidence="1" type="ORF">A2G96_07930</name>
</gene>
<dbReference type="STRING" id="1796606.A2G96_07930"/>
<accession>A0A142JHV6</accession>
<evidence type="ECO:0000313" key="2">
    <source>
        <dbReference type="Proteomes" id="UP000075238"/>
    </source>
</evidence>
<dbReference type="KEGG" id="cnan:A2G96_07930"/>
<dbReference type="AlphaFoldDB" id="A0A142JHV6"/>
<reference evidence="1 2" key="1">
    <citation type="submission" date="2016-03" db="EMBL/GenBank/DDBJ databases">
        <title>Complete genome sequence of a novel chlorpyrifos degrading bacterium, Cupriavidus nantongensis sp. X1.</title>
        <authorList>
            <person name="Fang L."/>
        </authorList>
    </citation>
    <scope>NUCLEOTIDE SEQUENCE [LARGE SCALE GENOMIC DNA]</scope>
    <source>
        <strain evidence="1 2">X1</strain>
    </source>
</reference>
<keyword evidence="2" id="KW-1185">Reference proteome</keyword>
<protein>
    <submittedName>
        <fullName evidence="1">Uncharacterized protein</fullName>
    </submittedName>
</protein>
<dbReference type="RefSeq" id="WP_062798338.1">
    <property type="nucleotide sequence ID" value="NZ_CP014844.1"/>
</dbReference>
<proteinExistence type="predicted"/>
<dbReference type="EMBL" id="CP014844">
    <property type="protein sequence ID" value="AMR77668.1"/>
    <property type="molecule type" value="Genomic_DNA"/>
</dbReference>